<keyword evidence="1" id="KW-1133">Transmembrane helix</keyword>
<feature type="transmembrane region" description="Helical" evidence="1">
    <location>
        <begin position="121"/>
        <end position="140"/>
    </location>
</feature>
<sequence length="157" mass="17470">MTSWRFGPGAASSPCSYRLVDNAPSSKIFTQRTTFDLFIVSLTLVLSVPNPRRCPIRTDARAGQRLCLMHEPCLSINSIICARGLGFSFASMAGCFGYNGGSYVSKDRGFRSCWDHRTMRTFCSCLLIFFFFFLLFRFLLGFGCPAPVGIAPNLPHI</sequence>
<gene>
    <name evidence="2" type="ORF">BO85DRAFT_215141</name>
</gene>
<name>A0A8G1VGP0_9EURO</name>
<dbReference type="Proteomes" id="UP000249526">
    <property type="component" value="Unassembled WGS sequence"/>
</dbReference>
<dbReference type="RefSeq" id="XP_025509737.1">
    <property type="nucleotide sequence ID" value="XM_025654639.1"/>
</dbReference>
<accession>A0A8G1VGP0</accession>
<organism evidence="2 3">
    <name type="scientific">Aspergillus piperis CBS 112811</name>
    <dbReference type="NCBI Taxonomy" id="1448313"/>
    <lineage>
        <taxon>Eukaryota</taxon>
        <taxon>Fungi</taxon>
        <taxon>Dikarya</taxon>
        <taxon>Ascomycota</taxon>
        <taxon>Pezizomycotina</taxon>
        <taxon>Eurotiomycetes</taxon>
        <taxon>Eurotiomycetidae</taxon>
        <taxon>Eurotiales</taxon>
        <taxon>Aspergillaceae</taxon>
        <taxon>Aspergillus</taxon>
        <taxon>Aspergillus subgen. Circumdati</taxon>
    </lineage>
</organism>
<evidence type="ECO:0000313" key="2">
    <source>
        <dbReference type="EMBL" id="RAH51815.1"/>
    </source>
</evidence>
<dbReference type="EMBL" id="KZ825092">
    <property type="protein sequence ID" value="RAH51815.1"/>
    <property type="molecule type" value="Genomic_DNA"/>
</dbReference>
<reference evidence="2 3" key="1">
    <citation type="submission" date="2018-02" db="EMBL/GenBank/DDBJ databases">
        <title>The genomes of Aspergillus section Nigri reveals drivers in fungal speciation.</title>
        <authorList>
            <consortium name="DOE Joint Genome Institute"/>
            <person name="Vesth T.C."/>
            <person name="Nybo J."/>
            <person name="Theobald S."/>
            <person name="Brandl J."/>
            <person name="Frisvad J.C."/>
            <person name="Nielsen K.F."/>
            <person name="Lyhne E.K."/>
            <person name="Kogle M.E."/>
            <person name="Kuo A."/>
            <person name="Riley R."/>
            <person name="Clum A."/>
            <person name="Nolan M."/>
            <person name="Lipzen A."/>
            <person name="Salamov A."/>
            <person name="Henrissat B."/>
            <person name="Wiebenga A."/>
            <person name="De vries R.P."/>
            <person name="Grigoriev I.V."/>
            <person name="Mortensen U.H."/>
            <person name="Andersen M.R."/>
            <person name="Baker S.E."/>
        </authorList>
    </citation>
    <scope>NUCLEOTIDE SEQUENCE [LARGE SCALE GENOMIC DNA]</scope>
    <source>
        <strain evidence="2 3">CBS 112811</strain>
    </source>
</reference>
<evidence type="ECO:0000256" key="1">
    <source>
        <dbReference type="SAM" id="Phobius"/>
    </source>
</evidence>
<dbReference type="AlphaFoldDB" id="A0A8G1VGP0"/>
<dbReference type="GeneID" id="37158041"/>
<keyword evidence="1" id="KW-0812">Transmembrane</keyword>
<keyword evidence="1" id="KW-0472">Membrane</keyword>
<protein>
    <submittedName>
        <fullName evidence="2">Uncharacterized protein</fullName>
    </submittedName>
</protein>
<proteinExistence type="predicted"/>
<keyword evidence="3" id="KW-1185">Reference proteome</keyword>
<evidence type="ECO:0000313" key="3">
    <source>
        <dbReference type="Proteomes" id="UP000249526"/>
    </source>
</evidence>